<accession>A0A6V2QJV4</accession>
<sequence length="548" mass="62500">MKKKEDKTNRSSDQNKKKDYVGGWITTLGCNIHALAIFRITLGFMLLLELLLRFRFLHPFYSDEGTLPRHILLPQTDDIYRALCMHCGFGSLNAQRILLSIQCLFATTLSIGYYTRLSSIASWLLYLSLTLRNTWLNFILDRYFHYLLFYSMFLPSLDEVWSVNAYLRQRNQQQPSPSLKYQSYGKNRTTKTIISPAIIALKLQILWIYMDAGYGKYSDPLQGWSFHADPLPALDTYARHTLGAQYLYTLLGPFGLRLMTPTVVYAELGCPIVALLGSWLGWHKVVQVAVALICSLHVGIALTVRNTVLLSLVACVAWAVYLPPSLFGHEESGKQQKQQRQQQNAIIKMITNKYDLLTLITIAVFVSGSVWFETIAKQCDQSMEHIWSTLLHNRWNVFVGAEEYVTWEIAPGKLADGSVVDIWSKSDNINWNMPGSGAPCTSTSRPGRWRSYPYLAELEGEEGQVLWDYLCYEWDSEHGVLDGTAEEKKLLKFNFFMLQADVLPEMWFSPTRKRLIHSHVCPGVDIGMESDIVDNTAGGNYSFLTEEL</sequence>
<feature type="transmembrane region" description="Helical" evidence="5">
    <location>
        <begin position="285"/>
        <end position="302"/>
    </location>
</feature>
<dbReference type="GO" id="GO:0012505">
    <property type="term" value="C:endomembrane system"/>
    <property type="evidence" value="ECO:0007669"/>
    <property type="project" value="UniProtKB-SubCell"/>
</dbReference>
<feature type="transmembrane region" description="Helical" evidence="5">
    <location>
        <begin position="308"/>
        <end position="327"/>
    </location>
</feature>
<keyword evidence="4 5" id="KW-0472">Membrane</keyword>
<keyword evidence="3 5" id="KW-1133">Transmembrane helix</keyword>
<name>A0A6V2QJV4_9STRA</name>
<reference evidence="7" key="1">
    <citation type="submission" date="2021-01" db="EMBL/GenBank/DDBJ databases">
        <authorList>
            <person name="Corre E."/>
            <person name="Pelletier E."/>
            <person name="Niang G."/>
            <person name="Scheremetjew M."/>
            <person name="Finn R."/>
            <person name="Kale V."/>
            <person name="Holt S."/>
            <person name="Cochrane G."/>
            <person name="Meng A."/>
            <person name="Brown T."/>
            <person name="Cohen L."/>
        </authorList>
    </citation>
    <scope>NUCLEOTIDE SEQUENCE</scope>
    <source>
        <strain evidence="7">GSO104</strain>
    </source>
</reference>
<evidence type="ECO:0000313" key="7">
    <source>
        <dbReference type="EMBL" id="CAE4669475.1"/>
    </source>
</evidence>
<proteinExistence type="predicted"/>
<dbReference type="PANTHER" id="PTHR39535:SF2">
    <property type="entry name" value="HTTM DOMAIN-CONTAINING PROTEIN"/>
    <property type="match status" value="1"/>
</dbReference>
<dbReference type="InterPro" id="IPR052964">
    <property type="entry name" value="Sporulation_signal_mat"/>
</dbReference>
<dbReference type="SMART" id="SM00752">
    <property type="entry name" value="HTTM"/>
    <property type="match status" value="1"/>
</dbReference>
<comment type="subcellular location">
    <subcellularLocation>
        <location evidence="1">Endomembrane system</location>
        <topology evidence="1">Multi-pass membrane protein</topology>
    </subcellularLocation>
</comment>
<evidence type="ECO:0000256" key="1">
    <source>
        <dbReference type="ARBA" id="ARBA00004127"/>
    </source>
</evidence>
<keyword evidence="2 5" id="KW-0812">Transmembrane</keyword>
<dbReference type="AlphaFoldDB" id="A0A6V2QJV4"/>
<evidence type="ECO:0000256" key="3">
    <source>
        <dbReference type="ARBA" id="ARBA00022989"/>
    </source>
</evidence>
<evidence type="ECO:0000256" key="2">
    <source>
        <dbReference type="ARBA" id="ARBA00022692"/>
    </source>
</evidence>
<evidence type="ECO:0000259" key="6">
    <source>
        <dbReference type="SMART" id="SM00752"/>
    </source>
</evidence>
<evidence type="ECO:0000256" key="5">
    <source>
        <dbReference type="SAM" id="Phobius"/>
    </source>
</evidence>
<feature type="transmembrane region" description="Helical" evidence="5">
    <location>
        <begin position="21"/>
        <end position="48"/>
    </location>
</feature>
<protein>
    <recommendedName>
        <fullName evidence="6">HTTM-like domain-containing protein</fullName>
    </recommendedName>
</protein>
<dbReference type="PANTHER" id="PTHR39535">
    <property type="entry name" value="SPORULATION-DELAYING PROTEIN SDPB"/>
    <property type="match status" value="1"/>
</dbReference>
<feature type="transmembrane region" description="Helical" evidence="5">
    <location>
        <begin position="258"/>
        <end position="278"/>
    </location>
</feature>
<dbReference type="EMBL" id="HBNS01061519">
    <property type="protein sequence ID" value="CAE4669475.1"/>
    <property type="molecule type" value="Transcribed_RNA"/>
</dbReference>
<feature type="domain" description="HTTM-like" evidence="6">
    <location>
        <begin position="27"/>
        <end position="326"/>
    </location>
</feature>
<feature type="transmembrane region" description="Helical" evidence="5">
    <location>
        <begin position="354"/>
        <end position="372"/>
    </location>
</feature>
<organism evidence="7">
    <name type="scientific">Ditylum brightwellii</name>
    <dbReference type="NCBI Taxonomy" id="49249"/>
    <lineage>
        <taxon>Eukaryota</taxon>
        <taxon>Sar</taxon>
        <taxon>Stramenopiles</taxon>
        <taxon>Ochrophyta</taxon>
        <taxon>Bacillariophyta</taxon>
        <taxon>Mediophyceae</taxon>
        <taxon>Lithodesmiophycidae</taxon>
        <taxon>Lithodesmiales</taxon>
        <taxon>Lithodesmiaceae</taxon>
        <taxon>Ditylum</taxon>
    </lineage>
</organism>
<evidence type="ECO:0000256" key="4">
    <source>
        <dbReference type="ARBA" id="ARBA00023136"/>
    </source>
</evidence>
<dbReference type="PROSITE" id="PS51257">
    <property type="entry name" value="PROKAR_LIPOPROTEIN"/>
    <property type="match status" value="1"/>
</dbReference>
<gene>
    <name evidence="7" type="ORF">DBRI00130_LOCUS44351</name>
</gene>
<dbReference type="InterPro" id="IPR011020">
    <property type="entry name" value="HTTM-like"/>
</dbReference>